<feature type="non-terminal residue" evidence="1">
    <location>
        <position position="1"/>
    </location>
</feature>
<dbReference type="Proteomes" id="UP000708208">
    <property type="component" value="Unassembled WGS sequence"/>
</dbReference>
<dbReference type="EMBL" id="CAJVCH010567348">
    <property type="protein sequence ID" value="CAG7832863.1"/>
    <property type="molecule type" value="Genomic_DNA"/>
</dbReference>
<organism evidence="1 2">
    <name type="scientific">Allacma fusca</name>
    <dbReference type="NCBI Taxonomy" id="39272"/>
    <lineage>
        <taxon>Eukaryota</taxon>
        <taxon>Metazoa</taxon>
        <taxon>Ecdysozoa</taxon>
        <taxon>Arthropoda</taxon>
        <taxon>Hexapoda</taxon>
        <taxon>Collembola</taxon>
        <taxon>Symphypleona</taxon>
        <taxon>Sminthuridae</taxon>
        <taxon>Allacma</taxon>
    </lineage>
</organism>
<reference evidence="1" key="1">
    <citation type="submission" date="2021-06" db="EMBL/GenBank/DDBJ databases">
        <authorList>
            <person name="Hodson N. C."/>
            <person name="Mongue J. A."/>
            <person name="Jaron S. K."/>
        </authorList>
    </citation>
    <scope>NUCLEOTIDE SEQUENCE</scope>
</reference>
<protein>
    <submittedName>
        <fullName evidence="1">Uncharacterized protein</fullName>
    </submittedName>
</protein>
<dbReference type="AlphaFoldDB" id="A0A8J2LD15"/>
<name>A0A8J2LD15_9HEXA</name>
<sequence>MTELSLRLAQKNQIFILDDQWVRCFAHILNLAFQSSLETLKVTSEDKAGRNFDNNDSSDDELEDDIIPSTLSIYGRLKDTVRKI</sequence>
<accession>A0A8J2LD15</accession>
<evidence type="ECO:0000313" key="1">
    <source>
        <dbReference type="EMBL" id="CAG7832863.1"/>
    </source>
</evidence>
<evidence type="ECO:0000313" key="2">
    <source>
        <dbReference type="Proteomes" id="UP000708208"/>
    </source>
</evidence>
<comment type="caution">
    <text evidence="1">The sequence shown here is derived from an EMBL/GenBank/DDBJ whole genome shotgun (WGS) entry which is preliminary data.</text>
</comment>
<keyword evidence="2" id="KW-1185">Reference proteome</keyword>
<proteinExistence type="predicted"/>
<gene>
    <name evidence="1" type="ORF">AFUS01_LOCUS42523</name>
</gene>